<gene>
    <name evidence="1" type="ORF">DRJ20_00485</name>
    <name evidence="2" type="ORF">DRJ26_00375</name>
</gene>
<accession>A0A497F8H5</accession>
<dbReference type="AlphaFoldDB" id="A0A497F8H5"/>
<dbReference type="EMBL" id="QMRA01000003">
    <property type="protein sequence ID" value="RLE55746.1"/>
    <property type="molecule type" value="Genomic_DNA"/>
</dbReference>
<reference evidence="3 4" key="1">
    <citation type="submission" date="2018-06" db="EMBL/GenBank/DDBJ databases">
        <title>Extensive metabolic versatility and redundancy in microbially diverse, dynamic hydrothermal sediments.</title>
        <authorList>
            <person name="Dombrowski N."/>
            <person name="Teske A."/>
            <person name="Baker B.J."/>
        </authorList>
    </citation>
    <scope>NUCLEOTIDE SEQUENCE [LARGE SCALE GENOMIC DNA]</scope>
    <source>
        <strain evidence="2">B20_G2</strain>
        <strain evidence="1">B29_G17</strain>
    </source>
</reference>
<sequence>MHEFTWGEFKVKVFSIEKRSVEDLGFCAYLSKKNPLWLDGLVICACCDILDARTISRVFLKDKVILMEQVCYAFKPKYERVIKIRDGEVVLNAPLIKAYGVFKALGEQLMEMIGKKKPEST</sequence>
<evidence type="ECO:0000313" key="3">
    <source>
        <dbReference type="Proteomes" id="UP000268446"/>
    </source>
</evidence>
<dbReference type="Proteomes" id="UP000268446">
    <property type="component" value="Unassembled WGS sequence"/>
</dbReference>
<organism evidence="2 4">
    <name type="scientific">Thermoproteota archaeon</name>
    <dbReference type="NCBI Taxonomy" id="2056631"/>
    <lineage>
        <taxon>Archaea</taxon>
        <taxon>Thermoproteota</taxon>
    </lineage>
</organism>
<dbReference type="Proteomes" id="UP000269499">
    <property type="component" value="Unassembled WGS sequence"/>
</dbReference>
<comment type="caution">
    <text evidence="2">The sequence shown here is derived from an EMBL/GenBank/DDBJ whole genome shotgun (WGS) entry which is preliminary data.</text>
</comment>
<name>A0A497F8H5_9CREN</name>
<protein>
    <submittedName>
        <fullName evidence="2">Uncharacterized protein</fullName>
    </submittedName>
</protein>
<evidence type="ECO:0000313" key="1">
    <source>
        <dbReference type="EMBL" id="RLE52237.1"/>
    </source>
</evidence>
<evidence type="ECO:0000313" key="4">
    <source>
        <dbReference type="Proteomes" id="UP000269499"/>
    </source>
</evidence>
<dbReference type="EMBL" id="QMQZ01000006">
    <property type="protein sequence ID" value="RLE52237.1"/>
    <property type="molecule type" value="Genomic_DNA"/>
</dbReference>
<proteinExistence type="predicted"/>
<evidence type="ECO:0000313" key="2">
    <source>
        <dbReference type="EMBL" id="RLE55746.1"/>
    </source>
</evidence>